<feature type="domain" description="DNA methylase adenine-specific" evidence="8">
    <location>
        <begin position="154"/>
        <end position="453"/>
    </location>
</feature>
<feature type="domain" description="N6 adenine-specific DNA methyltransferase N-terminal" evidence="9">
    <location>
        <begin position="4"/>
        <end position="143"/>
    </location>
</feature>
<protein>
    <recommendedName>
        <fullName evidence="2">site-specific DNA-methyltransferase (adenine-specific)</fullName>
        <ecNumber evidence="2">2.1.1.72</ecNumber>
    </recommendedName>
</protein>
<evidence type="ECO:0000256" key="1">
    <source>
        <dbReference type="ARBA" id="ARBA00006594"/>
    </source>
</evidence>
<evidence type="ECO:0000256" key="5">
    <source>
        <dbReference type="ARBA" id="ARBA00022691"/>
    </source>
</evidence>
<keyword evidence="5" id="KW-0949">S-adenosyl-L-methionine</keyword>
<dbReference type="GO" id="GO:0032259">
    <property type="term" value="P:methylation"/>
    <property type="evidence" value="ECO:0007669"/>
    <property type="project" value="UniProtKB-KW"/>
</dbReference>
<dbReference type="InterPro" id="IPR051537">
    <property type="entry name" value="DNA_Adenine_Mtase"/>
</dbReference>
<dbReference type="GO" id="GO:0003677">
    <property type="term" value="F:DNA binding"/>
    <property type="evidence" value="ECO:0007669"/>
    <property type="project" value="InterPro"/>
</dbReference>
<evidence type="ECO:0000313" key="11">
    <source>
        <dbReference type="Proteomes" id="UP000006431"/>
    </source>
</evidence>
<comment type="catalytic activity">
    <reaction evidence="7">
        <text>a 2'-deoxyadenosine in DNA + S-adenosyl-L-methionine = an N(6)-methyl-2'-deoxyadenosine in DNA + S-adenosyl-L-homocysteine + H(+)</text>
        <dbReference type="Rhea" id="RHEA:15197"/>
        <dbReference type="Rhea" id="RHEA-COMP:12418"/>
        <dbReference type="Rhea" id="RHEA-COMP:12419"/>
        <dbReference type="ChEBI" id="CHEBI:15378"/>
        <dbReference type="ChEBI" id="CHEBI:57856"/>
        <dbReference type="ChEBI" id="CHEBI:59789"/>
        <dbReference type="ChEBI" id="CHEBI:90615"/>
        <dbReference type="ChEBI" id="CHEBI:90616"/>
        <dbReference type="EC" id="2.1.1.72"/>
    </reaction>
</comment>
<proteinExistence type="inferred from homology"/>
<dbReference type="Gene3D" id="3.40.50.150">
    <property type="entry name" value="Vaccinia Virus protein VP39"/>
    <property type="match status" value="1"/>
</dbReference>
<dbReference type="RefSeq" id="WP_008336566.1">
    <property type="nucleotide sequence ID" value="NZ_AFRZ01000001.1"/>
</dbReference>
<dbReference type="InterPro" id="IPR002052">
    <property type="entry name" value="DNA_methylase_N6_adenine_CS"/>
</dbReference>
<dbReference type="GO" id="GO:0009007">
    <property type="term" value="F:site-specific DNA-methyltransferase (adenine-specific) activity"/>
    <property type="evidence" value="ECO:0007669"/>
    <property type="project" value="UniProtKB-EC"/>
</dbReference>
<dbReference type="EC" id="2.1.1.72" evidence="2"/>
<dbReference type="REBASE" id="42059">
    <property type="entry name" value="M.SgoGD1ORF2027P"/>
</dbReference>
<dbReference type="OrthoDB" id="9784823at2"/>
<evidence type="ECO:0000256" key="4">
    <source>
        <dbReference type="ARBA" id="ARBA00022679"/>
    </source>
</evidence>
<dbReference type="InterPro" id="IPR038333">
    <property type="entry name" value="T1MK-like_N_sf"/>
</dbReference>
<evidence type="ECO:0000259" key="8">
    <source>
        <dbReference type="Pfam" id="PF02384"/>
    </source>
</evidence>
<dbReference type="Pfam" id="PF02384">
    <property type="entry name" value="N6_Mtase"/>
    <property type="match status" value="1"/>
</dbReference>
<name>B6BJ35_SULGG</name>
<organism evidence="10 11">
    <name type="scientific">Sulfurimonas gotlandica (strain DSM 19862 / JCM 16533 / GD1)</name>
    <dbReference type="NCBI Taxonomy" id="929558"/>
    <lineage>
        <taxon>Bacteria</taxon>
        <taxon>Pseudomonadati</taxon>
        <taxon>Campylobacterota</taxon>
        <taxon>Epsilonproteobacteria</taxon>
        <taxon>Campylobacterales</taxon>
        <taxon>Sulfurimonadaceae</taxon>
        <taxon>Sulfurimonas</taxon>
    </lineage>
</organism>
<evidence type="ECO:0000256" key="7">
    <source>
        <dbReference type="ARBA" id="ARBA00047942"/>
    </source>
</evidence>
<keyword evidence="6" id="KW-0680">Restriction system</keyword>
<comment type="caution">
    <text evidence="10">The sequence shown here is derived from an EMBL/GenBank/DDBJ whole genome shotgun (WGS) entry which is preliminary data.</text>
</comment>
<dbReference type="EMBL" id="AFRZ01000001">
    <property type="protein sequence ID" value="EHP30550.1"/>
    <property type="molecule type" value="Genomic_DNA"/>
</dbReference>
<dbReference type="GO" id="GO:0009307">
    <property type="term" value="P:DNA restriction-modification system"/>
    <property type="evidence" value="ECO:0007669"/>
    <property type="project" value="UniProtKB-KW"/>
</dbReference>
<dbReference type="Proteomes" id="UP000006431">
    <property type="component" value="Unassembled WGS sequence"/>
</dbReference>
<dbReference type="InterPro" id="IPR003356">
    <property type="entry name" value="DNA_methylase_A-5"/>
</dbReference>
<evidence type="ECO:0000256" key="2">
    <source>
        <dbReference type="ARBA" id="ARBA00011900"/>
    </source>
</evidence>
<dbReference type="HOGENOM" id="CLU_018284_4_0_7"/>
<gene>
    <name evidence="10" type="ORF">SMGD1_2027</name>
</gene>
<keyword evidence="3 10" id="KW-0489">Methyltransferase</keyword>
<dbReference type="STRING" id="929558.SMGD1_2027"/>
<evidence type="ECO:0000256" key="6">
    <source>
        <dbReference type="ARBA" id="ARBA00022747"/>
    </source>
</evidence>
<evidence type="ECO:0000259" key="9">
    <source>
        <dbReference type="Pfam" id="PF12161"/>
    </source>
</evidence>
<dbReference type="SUPFAM" id="SSF53335">
    <property type="entry name" value="S-adenosyl-L-methionine-dependent methyltransferases"/>
    <property type="match status" value="1"/>
</dbReference>
<dbReference type="PANTHER" id="PTHR42933">
    <property type="entry name" value="SLR6095 PROTEIN"/>
    <property type="match status" value="1"/>
</dbReference>
<sequence>MFEQTFKNIDDILHKDAGCGSELDYVEQTSWVLFLKYLDDLEKDKKTAAELTGKTYTDIIAPEYQWSVWATPKDKDGKLDHHKALSGDDLKDFVDHKLFPYLKKFKADAESADTIEYKIGEIFSELKNRIQSGYNLREVINRIDELRFRTHAEKHEMSHLYEDKIKNMGNAGRNGGEYYTPRALIKTIVKVVAPQIGDKIYDGAVGSAGFLVEAFEYLKHSKNLTTADTEILQKKTFYGKEKKSLAYIIGTMNMILHGVEAPNIIHTNTLAENLADIQDKDRYDVILANPPFGGKERAEVQQNFPIKTGETASLFIQHFVKILKAGGKAGIVIKNTFLSNTDNASVSLRKLLLENCNLHTVLDLPGGTFTGAGVKTVVLFFEKGVPTRNVWFYQLNLDRNLGKTNPLNEKDLAEFVELQKTFATGENSWSVDVASIDQNTYDLSAKNPNKKEEAALRKPQEILEEMKALDEESAEILASILEML</sequence>
<accession>H1FWX4</accession>
<evidence type="ECO:0000256" key="3">
    <source>
        <dbReference type="ARBA" id="ARBA00022603"/>
    </source>
</evidence>
<keyword evidence="4 10" id="KW-0808">Transferase</keyword>
<reference evidence="10 11" key="1">
    <citation type="journal article" date="2012" name="Proc. Natl. Acad. Sci. U.S.A.">
        <title>Genome and physiology of a model Epsilonproteobacterium responsible for sulfide detoxification in marine oxygen depletion zones.</title>
        <authorList>
            <person name="Grote J."/>
            <person name="Schott T."/>
            <person name="Bruckner C.G."/>
            <person name="Glockner F.O."/>
            <person name="Jost G."/>
            <person name="Teeling H."/>
            <person name="Labrenz M."/>
            <person name="Jurgens K."/>
        </authorList>
    </citation>
    <scope>NUCLEOTIDE SEQUENCE [LARGE SCALE GENOMIC DNA]</scope>
    <source>
        <strain evidence="10 11">GD1</strain>
    </source>
</reference>
<dbReference type="PATRIC" id="fig|929558.5.peg.2017"/>
<dbReference type="AlphaFoldDB" id="B6BJ35"/>
<dbReference type="PROSITE" id="PS00092">
    <property type="entry name" value="N6_MTASE"/>
    <property type="match status" value="1"/>
</dbReference>
<dbReference type="Pfam" id="PF12161">
    <property type="entry name" value="HsdM_N"/>
    <property type="match status" value="1"/>
</dbReference>
<dbReference type="PANTHER" id="PTHR42933:SF4">
    <property type="entry name" value="TYPE I RESTRICTION ENZYME ECOKI METHYLASE SUBUNIT"/>
    <property type="match status" value="1"/>
</dbReference>
<evidence type="ECO:0000313" key="10">
    <source>
        <dbReference type="EMBL" id="EHP30550.1"/>
    </source>
</evidence>
<accession>B6BJ35</accession>
<dbReference type="eggNOG" id="COG0286">
    <property type="taxonomic scope" value="Bacteria"/>
</dbReference>
<dbReference type="PRINTS" id="PR00507">
    <property type="entry name" value="N12N6MTFRASE"/>
</dbReference>
<dbReference type="GO" id="GO:0008170">
    <property type="term" value="F:N-methyltransferase activity"/>
    <property type="evidence" value="ECO:0007669"/>
    <property type="project" value="InterPro"/>
</dbReference>
<dbReference type="Gene3D" id="1.20.1260.30">
    <property type="match status" value="1"/>
</dbReference>
<comment type="similarity">
    <text evidence="1">Belongs to the N(4)/N(6)-methyltransferase family.</text>
</comment>
<dbReference type="InterPro" id="IPR029063">
    <property type="entry name" value="SAM-dependent_MTases_sf"/>
</dbReference>
<keyword evidence="11" id="KW-1185">Reference proteome</keyword>
<dbReference type="InterPro" id="IPR022749">
    <property type="entry name" value="D12N6_MeTrfase_N"/>
</dbReference>